<keyword evidence="2" id="KW-1185">Reference proteome</keyword>
<dbReference type="EMBL" id="BJWG01000014">
    <property type="protein sequence ID" value="GEL96086.1"/>
    <property type="molecule type" value="Genomic_DNA"/>
</dbReference>
<gene>
    <name evidence="1" type="ORF">CCO02nite_27440</name>
</gene>
<reference evidence="1 2" key="1">
    <citation type="submission" date="2019-07" db="EMBL/GenBank/DDBJ databases">
        <title>Whole genome shotgun sequence of Cellulomonas composti NBRC 100758.</title>
        <authorList>
            <person name="Hosoyama A."/>
            <person name="Uohara A."/>
            <person name="Ohji S."/>
            <person name="Ichikawa N."/>
        </authorList>
    </citation>
    <scope>NUCLEOTIDE SEQUENCE [LARGE SCALE GENOMIC DNA]</scope>
    <source>
        <strain evidence="1 2">NBRC 100758</strain>
    </source>
</reference>
<comment type="caution">
    <text evidence="1">The sequence shown here is derived from an EMBL/GenBank/DDBJ whole genome shotgun (WGS) entry which is preliminary data.</text>
</comment>
<dbReference type="OrthoDB" id="4822589at2"/>
<name>A0A511JDR4_9CELL</name>
<proteinExistence type="predicted"/>
<evidence type="ECO:0000313" key="1">
    <source>
        <dbReference type="EMBL" id="GEL96086.1"/>
    </source>
</evidence>
<protein>
    <submittedName>
        <fullName evidence="1">Uncharacterized protein</fullName>
    </submittedName>
</protein>
<evidence type="ECO:0000313" key="2">
    <source>
        <dbReference type="Proteomes" id="UP000321720"/>
    </source>
</evidence>
<accession>A0A511JDR4</accession>
<dbReference type="RefSeq" id="WP_146843736.1">
    <property type="nucleotide sequence ID" value="NZ_BJWG01000014.1"/>
</dbReference>
<organism evidence="1 2">
    <name type="scientific">Cellulomonas composti</name>
    <dbReference type="NCBI Taxonomy" id="266130"/>
    <lineage>
        <taxon>Bacteria</taxon>
        <taxon>Bacillati</taxon>
        <taxon>Actinomycetota</taxon>
        <taxon>Actinomycetes</taxon>
        <taxon>Micrococcales</taxon>
        <taxon>Cellulomonadaceae</taxon>
        <taxon>Cellulomonas</taxon>
    </lineage>
</organism>
<dbReference type="Proteomes" id="UP000321720">
    <property type="component" value="Unassembled WGS sequence"/>
</dbReference>
<sequence>MATISCSCGATTTTRGNPLRGLSLEDRVELVRTAFAVDDGIATLELDGSWHPGGEPDVACVVLADVDLVDACVGLRADERRSLSTLLGLSHVSGRLLPAPVEVGPVRFRVTPAEEFTGAVTYLVYDGPRTLLEITEQLDDRRTLGLLVALYQDHGPAAVVQVDGLAPRLGLAAAIAGVTRARTPHVA</sequence>
<dbReference type="AlphaFoldDB" id="A0A511JDR4"/>